<organism evidence="3 4">
    <name type="scientific">Prosthecobacter fluviatilis</name>
    <dbReference type="NCBI Taxonomy" id="445931"/>
    <lineage>
        <taxon>Bacteria</taxon>
        <taxon>Pseudomonadati</taxon>
        <taxon>Verrucomicrobiota</taxon>
        <taxon>Verrucomicrobiia</taxon>
        <taxon>Verrucomicrobiales</taxon>
        <taxon>Verrucomicrobiaceae</taxon>
        <taxon>Prosthecobacter</taxon>
    </lineage>
</organism>
<keyword evidence="2" id="KW-0472">Membrane</keyword>
<evidence type="ECO:0000256" key="1">
    <source>
        <dbReference type="SAM" id="MobiDB-lite"/>
    </source>
</evidence>
<feature type="compositionally biased region" description="Polar residues" evidence="1">
    <location>
        <begin position="847"/>
        <end position="857"/>
    </location>
</feature>
<proteinExistence type="predicted"/>
<feature type="region of interest" description="Disordered" evidence="1">
    <location>
        <begin position="636"/>
        <end position="666"/>
    </location>
</feature>
<name>A0ABW0KJH0_9BACT</name>
<comment type="caution">
    <text evidence="3">The sequence shown here is derived from an EMBL/GenBank/DDBJ whole genome shotgun (WGS) entry which is preliminary data.</text>
</comment>
<feature type="compositionally biased region" description="Low complexity" evidence="1">
    <location>
        <begin position="864"/>
        <end position="885"/>
    </location>
</feature>
<keyword evidence="2" id="KW-0812">Transmembrane</keyword>
<sequence>MASHRNGSPIKLPRAQDEVVMLAFDQRNCRLVELHIFTGQTAQAAPPSQTATIRRLVKPPRWQFPPGWSSSRLGGRRFKSDRQSSKRQRPRRRTLVSALHRFHETQTNIDHAAAKPEIVDADQQSRTCENLRAASGLRGQSFMRILDVGMDDGLAYYVTGLNDGEFVQEYVRRRGALPVVTSLALVKHLLQDLVKIDASLHLHSTLCVERVLVTSQEEEYLQLRLFDYGLSQPAPPASALGVSRLVGETCRLLFLLLTGQPYSSGNPEDFSTIAELPANLRFVIKSVLTTRPADVSITLKSLRDEIREAMCSYATLVQARNPKMLLVADISTLPISHLQTLLLGDIPLKNLFGESFRIQNPELSGRHAFTLPAVNVSADQSVTLHLLPPERIVNQPDFMALPPQVWRQDPSKQINLLHMLNLWKGPDWAFLSEVREPGMSLSALMAKRGTLNPGEVVTLLRQIHSGLEQALETGVHRVDLDPSNIQLCVGYDGPVLPRDLERLHLKRLDAWPKFVVKLRLHKTMRSLCKPRLIDLGPWATPIGEELTVIAAREERHRAFICLAAYLLTGEGQMREIAKLPSSMPETAAGFVLDSLQRALSSSPVPSPPDFTEKLSHLLTTASAEMDRLEDPLAAQPPLAQQETESGGFVSDFEEDRPSEEAPVDHPRKTLLLAPVSHDLQSLDFHRPSPPRFRFPWLALAATAVLLGALAWMIFGDFTESTSGLFVSSSQPPAQTPAPISEEMAPALSKPPAHPPSQPQPVIHKTPVLALEPAPAPPQPPQALAANVSAPALPKESPPPPAPATPEAAATPRTMVASAPEPQLAAPEVAPRMAPPPEDAPVIRRAILTTSGNATPAQPSSPPKEVAATIIPPAPPVTAEAPAPAARVSATGQPPPSAQQVPAPPAPASAVAELDGVTVRHAIVMTQEEINETLRSQAKARKRTSRRR</sequence>
<feature type="compositionally biased region" description="Low complexity" evidence="1">
    <location>
        <begin position="727"/>
        <end position="740"/>
    </location>
</feature>
<feature type="region of interest" description="Disordered" evidence="1">
    <location>
        <begin position="724"/>
        <end position="761"/>
    </location>
</feature>
<evidence type="ECO:0008006" key="5">
    <source>
        <dbReference type="Google" id="ProtNLM"/>
    </source>
</evidence>
<evidence type="ECO:0000313" key="4">
    <source>
        <dbReference type="Proteomes" id="UP001596052"/>
    </source>
</evidence>
<reference evidence="4" key="1">
    <citation type="journal article" date="2019" name="Int. J. Syst. Evol. Microbiol.">
        <title>The Global Catalogue of Microorganisms (GCM) 10K type strain sequencing project: providing services to taxonomists for standard genome sequencing and annotation.</title>
        <authorList>
            <consortium name="The Broad Institute Genomics Platform"/>
            <consortium name="The Broad Institute Genome Sequencing Center for Infectious Disease"/>
            <person name="Wu L."/>
            <person name="Ma J."/>
        </authorList>
    </citation>
    <scope>NUCLEOTIDE SEQUENCE [LARGE SCALE GENOMIC DNA]</scope>
    <source>
        <strain evidence="4">CGMCC 4.1469</strain>
    </source>
</reference>
<feature type="region of interest" description="Disordered" evidence="1">
    <location>
        <begin position="62"/>
        <end position="93"/>
    </location>
</feature>
<evidence type="ECO:0000313" key="3">
    <source>
        <dbReference type="EMBL" id="MFC5453583.1"/>
    </source>
</evidence>
<protein>
    <recommendedName>
        <fullName evidence="5">Protein kinase domain-containing protein</fullName>
    </recommendedName>
</protein>
<keyword evidence="4" id="KW-1185">Reference proteome</keyword>
<dbReference type="SUPFAM" id="SSF56112">
    <property type="entry name" value="Protein kinase-like (PK-like)"/>
    <property type="match status" value="2"/>
</dbReference>
<dbReference type="Proteomes" id="UP001596052">
    <property type="component" value="Unassembled WGS sequence"/>
</dbReference>
<keyword evidence="2" id="KW-1133">Transmembrane helix</keyword>
<evidence type="ECO:0000256" key="2">
    <source>
        <dbReference type="SAM" id="Phobius"/>
    </source>
</evidence>
<feature type="compositionally biased region" description="Pro residues" evidence="1">
    <location>
        <begin position="892"/>
        <end position="906"/>
    </location>
</feature>
<accession>A0ABW0KJH0</accession>
<dbReference type="InterPro" id="IPR011009">
    <property type="entry name" value="Kinase-like_dom_sf"/>
</dbReference>
<gene>
    <name evidence="3" type="ORF">ACFQDI_01840</name>
</gene>
<dbReference type="RefSeq" id="WP_377162797.1">
    <property type="nucleotide sequence ID" value="NZ_JBHSMQ010000001.1"/>
</dbReference>
<feature type="transmembrane region" description="Helical" evidence="2">
    <location>
        <begin position="694"/>
        <end position="714"/>
    </location>
</feature>
<feature type="region of interest" description="Disordered" evidence="1">
    <location>
        <begin position="789"/>
        <end position="908"/>
    </location>
</feature>
<dbReference type="EMBL" id="JBHSMQ010000001">
    <property type="protein sequence ID" value="MFC5453583.1"/>
    <property type="molecule type" value="Genomic_DNA"/>
</dbReference>